<evidence type="ECO:0000313" key="5">
    <source>
        <dbReference type="EMBL" id="KIM88442.1"/>
    </source>
</evidence>
<dbReference type="PROSITE" id="PS50048">
    <property type="entry name" value="ZN2_CY6_FUNGAL_2"/>
    <property type="match status" value="1"/>
</dbReference>
<reference evidence="5 6" key="1">
    <citation type="submission" date="2014-04" db="EMBL/GenBank/DDBJ databases">
        <authorList>
            <consortium name="DOE Joint Genome Institute"/>
            <person name="Kuo A."/>
            <person name="Tarkka M."/>
            <person name="Buscot F."/>
            <person name="Kohler A."/>
            <person name="Nagy L.G."/>
            <person name="Floudas D."/>
            <person name="Copeland A."/>
            <person name="Barry K.W."/>
            <person name="Cichocki N."/>
            <person name="Veneault-Fourrey C."/>
            <person name="LaButti K."/>
            <person name="Lindquist E.A."/>
            <person name="Lipzen A."/>
            <person name="Lundell T."/>
            <person name="Morin E."/>
            <person name="Murat C."/>
            <person name="Sun H."/>
            <person name="Tunlid A."/>
            <person name="Henrissat B."/>
            <person name="Grigoriev I.V."/>
            <person name="Hibbett D.S."/>
            <person name="Martin F."/>
            <person name="Nordberg H.P."/>
            <person name="Cantor M.N."/>
            <person name="Hua S.X."/>
        </authorList>
    </citation>
    <scope>NUCLEOTIDE SEQUENCE [LARGE SCALE GENOMIC DNA]</scope>
    <source>
        <strain evidence="5 6">F 1598</strain>
    </source>
</reference>
<comment type="subcellular location">
    <subcellularLocation>
        <location evidence="1">Nucleus</location>
    </subcellularLocation>
</comment>
<dbReference type="STRING" id="765440.A0A0C3CFB8"/>
<dbReference type="InterPro" id="IPR050613">
    <property type="entry name" value="Sec_Metabolite_Reg"/>
</dbReference>
<evidence type="ECO:0000256" key="1">
    <source>
        <dbReference type="ARBA" id="ARBA00004123"/>
    </source>
</evidence>
<dbReference type="Pfam" id="PF00172">
    <property type="entry name" value="Zn_clus"/>
    <property type="match status" value="1"/>
</dbReference>
<evidence type="ECO:0000259" key="4">
    <source>
        <dbReference type="PROSITE" id="PS50048"/>
    </source>
</evidence>
<feature type="compositionally biased region" description="Low complexity" evidence="3">
    <location>
        <begin position="277"/>
        <end position="294"/>
    </location>
</feature>
<dbReference type="InParanoid" id="A0A0C3CFB8"/>
<name>A0A0C3CFB8_PILCF</name>
<dbReference type="PANTHER" id="PTHR31001:SF90">
    <property type="entry name" value="CENTROMERE DNA-BINDING PROTEIN COMPLEX CBF3 SUBUNIT B"/>
    <property type="match status" value="1"/>
</dbReference>
<keyword evidence="2" id="KW-0539">Nucleus</keyword>
<dbReference type="GO" id="GO:0005634">
    <property type="term" value="C:nucleus"/>
    <property type="evidence" value="ECO:0007669"/>
    <property type="project" value="UniProtKB-SubCell"/>
</dbReference>
<feature type="compositionally biased region" description="Polar residues" evidence="3">
    <location>
        <begin position="224"/>
        <end position="234"/>
    </location>
</feature>
<dbReference type="Proteomes" id="UP000054166">
    <property type="component" value="Unassembled WGS sequence"/>
</dbReference>
<gene>
    <name evidence="5" type="ORF">PILCRDRAFT_814340</name>
</gene>
<feature type="compositionally biased region" description="Gly residues" evidence="3">
    <location>
        <begin position="171"/>
        <end position="180"/>
    </location>
</feature>
<evidence type="ECO:0000256" key="3">
    <source>
        <dbReference type="SAM" id="MobiDB-lite"/>
    </source>
</evidence>
<feature type="domain" description="Zn(2)-C6 fungal-type" evidence="4">
    <location>
        <begin position="75"/>
        <end position="106"/>
    </location>
</feature>
<keyword evidence="6" id="KW-1185">Reference proteome</keyword>
<dbReference type="PANTHER" id="PTHR31001">
    <property type="entry name" value="UNCHARACTERIZED TRANSCRIPTIONAL REGULATORY PROTEIN"/>
    <property type="match status" value="1"/>
</dbReference>
<accession>A0A0C3CFB8</accession>
<proteinExistence type="predicted"/>
<feature type="region of interest" description="Disordered" evidence="3">
    <location>
        <begin position="1"/>
        <end position="74"/>
    </location>
</feature>
<dbReference type="PROSITE" id="PS00463">
    <property type="entry name" value="ZN2_CY6_FUNGAL_1"/>
    <property type="match status" value="1"/>
</dbReference>
<dbReference type="Gene3D" id="4.10.240.10">
    <property type="entry name" value="Zn(2)-C6 fungal-type DNA-binding domain"/>
    <property type="match status" value="1"/>
</dbReference>
<dbReference type="SMART" id="SM00066">
    <property type="entry name" value="GAL4"/>
    <property type="match status" value="1"/>
</dbReference>
<feature type="region of interest" description="Disordered" evidence="3">
    <location>
        <begin position="138"/>
        <end position="308"/>
    </location>
</feature>
<dbReference type="InterPro" id="IPR036864">
    <property type="entry name" value="Zn2-C6_fun-type_DNA-bd_sf"/>
</dbReference>
<reference evidence="6" key="2">
    <citation type="submission" date="2015-01" db="EMBL/GenBank/DDBJ databases">
        <title>Evolutionary Origins and Diversification of the Mycorrhizal Mutualists.</title>
        <authorList>
            <consortium name="DOE Joint Genome Institute"/>
            <consortium name="Mycorrhizal Genomics Consortium"/>
            <person name="Kohler A."/>
            <person name="Kuo A."/>
            <person name="Nagy L.G."/>
            <person name="Floudas D."/>
            <person name="Copeland A."/>
            <person name="Barry K.W."/>
            <person name="Cichocki N."/>
            <person name="Veneault-Fourrey C."/>
            <person name="LaButti K."/>
            <person name="Lindquist E.A."/>
            <person name="Lipzen A."/>
            <person name="Lundell T."/>
            <person name="Morin E."/>
            <person name="Murat C."/>
            <person name="Riley R."/>
            <person name="Ohm R."/>
            <person name="Sun H."/>
            <person name="Tunlid A."/>
            <person name="Henrissat B."/>
            <person name="Grigoriev I.V."/>
            <person name="Hibbett D.S."/>
            <person name="Martin F."/>
        </authorList>
    </citation>
    <scope>NUCLEOTIDE SEQUENCE [LARGE SCALE GENOMIC DNA]</scope>
    <source>
        <strain evidence="6">F 1598</strain>
    </source>
</reference>
<dbReference type="SUPFAM" id="SSF57701">
    <property type="entry name" value="Zn2/Cys6 DNA-binding domain"/>
    <property type="match status" value="1"/>
</dbReference>
<feature type="compositionally biased region" description="Polar residues" evidence="3">
    <location>
        <begin position="184"/>
        <end position="196"/>
    </location>
</feature>
<organism evidence="5 6">
    <name type="scientific">Piloderma croceum (strain F 1598)</name>
    <dbReference type="NCBI Taxonomy" id="765440"/>
    <lineage>
        <taxon>Eukaryota</taxon>
        <taxon>Fungi</taxon>
        <taxon>Dikarya</taxon>
        <taxon>Basidiomycota</taxon>
        <taxon>Agaricomycotina</taxon>
        <taxon>Agaricomycetes</taxon>
        <taxon>Agaricomycetidae</taxon>
        <taxon>Atheliales</taxon>
        <taxon>Atheliaceae</taxon>
        <taxon>Piloderma</taxon>
    </lineage>
</organism>
<dbReference type="OrthoDB" id="3362851at2759"/>
<sequence length="379" mass="41700">MSQHPADSPYSYPPPQQPAYATSSTTQMHLAHQDPSALPMSSAQMQSDRRGGESEHDGDEQPGPPKKKRRRQALSCTECKRRKIKCDRQQPCGPCSRRNEQAKCQWHIVEPIEKYVTRAEYDELKARFEQLEQTVSSLFRPPAPSAPPPPTAATNTGNVPPQYYQMSMSGGMPGGGGGGPPTNLPSYNPQPHQQSGMYPMLPPGSFIPSTQPLHHRYPGPDSPRTATSPRHMSMQQQQQQQHSPATSPVIQTAPSPSRNPKSPQSAKNSPLSLASITTPYNTTNPNPNTTSTSTTGGGGGESQSKNYQRRRTLGVRLRLVTPHEDPVVRCNGAPRWRHPQRAHKNLWLGARVILVVCRFRDNNSSNNSILGGLVMLLHL</sequence>
<feature type="compositionally biased region" description="Pro residues" evidence="3">
    <location>
        <begin position="141"/>
        <end position="151"/>
    </location>
</feature>
<dbReference type="HOGENOM" id="CLU_729799_0_0_1"/>
<dbReference type="GO" id="GO:0008270">
    <property type="term" value="F:zinc ion binding"/>
    <property type="evidence" value="ECO:0007669"/>
    <property type="project" value="InterPro"/>
</dbReference>
<dbReference type="EMBL" id="KN832977">
    <property type="protein sequence ID" value="KIM88442.1"/>
    <property type="molecule type" value="Genomic_DNA"/>
</dbReference>
<dbReference type="CDD" id="cd00067">
    <property type="entry name" value="GAL4"/>
    <property type="match status" value="1"/>
</dbReference>
<evidence type="ECO:0000313" key="6">
    <source>
        <dbReference type="Proteomes" id="UP000054166"/>
    </source>
</evidence>
<evidence type="ECO:0000256" key="2">
    <source>
        <dbReference type="ARBA" id="ARBA00023242"/>
    </source>
</evidence>
<feature type="compositionally biased region" description="Low complexity" evidence="3">
    <location>
        <begin position="1"/>
        <end position="10"/>
    </location>
</feature>
<protein>
    <recommendedName>
        <fullName evidence="4">Zn(2)-C6 fungal-type domain-containing protein</fullName>
    </recommendedName>
</protein>
<dbReference type="AlphaFoldDB" id="A0A0C3CFB8"/>
<dbReference type="GO" id="GO:0000981">
    <property type="term" value="F:DNA-binding transcription factor activity, RNA polymerase II-specific"/>
    <property type="evidence" value="ECO:0007669"/>
    <property type="project" value="InterPro"/>
</dbReference>
<feature type="compositionally biased region" description="Low complexity" evidence="3">
    <location>
        <begin position="152"/>
        <end position="170"/>
    </location>
</feature>
<dbReference type="InterPro" id="IPR001138">
    <property type="entry name" value="Zn2Cys6_DnaBD"/>
</dbReference>
<feature type="compositionally biased region" description="Polar residues" evidence="3">
    <location>
        <begin position="242"/>
        <end position="276"/>
    </location>
</feature>